<protein>
    <submittedName>
        <fullName evidence="1">Uncharacterized protein</fullName>
    </submittedName>
</protein>
<evidence type="ECO:0000313" key="1">
    <source>
        <dbReference type="EMBL" id="JAI03569.1"/>
    </source>
</evidence>
<name>A0A0E9XPD5_ANGAN</name>
<reference evidence="1" key="1">
    <citation type="submission" date="2014-11" db="EMBL/GenBank/DDBJ databases">
        <authorList>
            <person name="Amaro Gonzalez C."/>
        </authorList>
    </citation>
    <scope>NUCLEOTIDE SEQUENCE</scope>
</reference>
<proteinExistence type="predicted"/>
<organism evidence="1">
    <name type="scientific">Anguilla anguilla</name>
    <name type="common">European freshwater eel</name>
    <name type="synonym">Muraena anguilla</name>
    <dbReference type="NCBI Taxonomy" id="7936"/>
    <lineage>
        <taxon>Eukaryota</taxon>
        <taxon>Metazoa</taxon>
        <taxon>Chordata</taxon>
        <taxon>Craniata</taxon>
        <taxon>Vertebrata</taxon>
        <taxon>Euteleostomi</taxon>
        <taxon>Actinopterygii</taxon>
        <taxon>Neopterygii</taxon>
        <taxon>Teleostei</taxon>
        <taxon>Anguilliformes</taxon>
        <taxon>Anguillidae</taxon>
        <taxon>Anguilla</taxon>
    </lineage>
</organism>
<accession>A0A0E9XPD5</accession>
<dbReference type="EMBL" id="GBXM01005009">
    <property type="protein sequence ID" value="JAI03569.1"/>
    <property type="molecule type" value="Transcribed_RNA"/>
</dbReference>
<sequence length="75" mass="8704">MGRTFWPPKVLQLPGGWTMMMWGSSLLKVEEHCEIDRSNFGSVHPQVWIEELTWTASSYTSQAKCFNVIKPYPTR</sequence>
<dbReference type="AlphaFoldDB" id="A0A0E9XPD5"/>
<reference evidence="1" key="2">
    <citation type="journal article" date="2015" name="Fish Shellfish Immunol.">
        <title>Early steps in the European eel (Anguilla anguilla)-Vibrio vulnificus interaction in the gills: Role of the RtxA13 toxin.</title>
        <authorList>
            <person name="Callol A."/>
            <person name="Pajuelo D."/>
            <person name="Ebbesson L."/>
            <person name="Teles M."/>
            <person name="MacKenzie S."/>
            <person name="Amaro C."/>
        </authorList>
    </citation>
    <scope>NUCLEOTIDE SEQUENCE</scope>
</reference>